<dbReference type="Proteomes" id="UP000231994">
    <property type="component" value="Chromosome"/>
</dbReference>
<dbReference type="Pfam" id="PF12833">
    <property type="entry name" value="HTH_18"/>
    <property type="match status" value="1"/>
</dbReference>
<name>A0ABC8CP19_CORST</name>
<dbReference type="InterPro" id="IPR035418">
    <property type="entry name" value="AraC-bd_2"/>
</dbReference>
<evidence type="ECO:0000313" key="5">
    <source>
        <dbReference type="EMBL" id="ATZ08948.1"/>
    </source>
</evidence>
<dbReference type="AlphaFoldDB" id="A0ABC8CP19"/>
<dbReference type="GO" id="GO:0006355">
    <property type="term" value="P:regulation of DNA-templated transcription"/>
    <property type="evidence" value="ECO:0007669"/>
    <property type="project" value="UniProtKB-ARBA"/>
</dbReference>
<dbReference type="Gene3D" id="1.10.10.60">
    <property type="entry name" value="Homeodomain-like"/>
    <property type="match status" value="1"/>
</dbReference>
<dbReference type="PRINTS" id="PR00032">
    <property type="entry name" value="HTHARAC"/>
</dbReference>
<proteinExistence type="predicted"/>
<dbReference type="PROSITE" id="PS01124">
    <property type="entry name" value="HTH_ARAC_FAMILY_2"/>
    <property type="match status" value="1"/>
</dbReference>
<keyword evidence="3" id="KW-0804">Transcription</keyword>
<accession>A0ABC8CP19</accession>
<sequence length="314" mass="34394">MPNSSSHYDLAAWRAASSETFGKLEVHAPEVSTFWAQLTSTRVGEVSLFDMHTAPHSVKRESAALGDAPFCKLSLQLSGRSTMAQDGRTCELHPGDLALYVTQRPYVLEYPVEQHTLIVHFPQSLLSLTPAQIQQLTASPVSRDHGLGKVAVPLFEQLANNLDVLEGPHASALVRSALNMLVTVFSSEIDTASDSKNLLFNQATSYIEQHLGDADLSPSAIATALFVSVRHLHSRFAAQGLSVGSYIRSRRLEKVREELTNPLNAKESIGTIAARYGLHDPSHFSRIFKAEFGISPSAYRARFTLHPFKSSRSG</sequence>
<evidence type="ECO:0000256" key="1">
    <source>
        <dbReference type="ARBA" id="ARBA00023015"/>
    </source>
</evidence>
<dbReference type="PROSITE" id="PS00041">
    <property type="entry name" value="HTH_ARAC_FAMILY_1"/>
    <property type="match status" value="1"/>
</dbReference>
<gene>
    <name evidence="5" type="ORF">A9D01_09535</name>
</gene>
<keyword evidence="1" id="KW-0805">Transcription regulation</keyword>
<dbReference type="RefSeq" id="WP_049063658.1">
    <property type="nucleotide sequence ID" value="NZ_CAACYF010000002.1"/>
</dbReference>
<evidence type="ECO:0000259" key="4">
    <source>
        <dbReference type="PROSITE" id="PS01124"/>
    </source>
</evidence>
<dbReference type="InterPro" id="IPR018060">
    <property type="entry name" value="HTH_AraC"/>
</dbReference>
<dbReference type="PANTHER" id="PTHR46796:SF6">
    <property type="entry name" value="ARAC SUBFAMILY"/>
    <property type="match status" value="1"/>
</dbReference>
<dbReference type="SMART" id="SM00342">
    <property type="entry name" value="HTH_ARAC"/>
    <property type="match status" value="1"/>
</dbReference>
<dbReference type="InterPro" id="IPR020449">
    <property type="entry name" value="Tscrpt_reg_AraC-type_HTH"/>
</dbReference>
<evidence type="ECO:0000313" key="6">
    <source>
        <dbReference type="Proteomes" id="UP000231994"/>
    </source>
</evidence>
<dbReference type="SUPFAM" id="SSF46689">
    <property type="entry name" value="Homeodomain-like"/>
    <property type="match status" value="1"/>
</dbReference>
<protein>
    <submittedName>
        <fullName evidence="5">AraC family transcriptional regulator</fullName>
    </submittedName>
</protein>
<dbReference type="PANTHER" id="PTHR46796">
    <property type="entry name" value="HTH-TYPE TRANSCRIPTIONAL ACTIVATOR RHAS-RELATED"/>
    <property type="match status" value="1"/>
</dbReference>
<dbReference type="EMBL" id="CP024932">
    <property type="protein sequence ID" value="ATZ08948.1"/>
    <property type="molecule type" value="Genomic_DNA"/>
</dbReference>
<dbReference type="InterPro" id="IPR018062">
    <property type="entry name" value="HTH_AraC-typ_CS"/>
</dbReference>
<evidence type="ECO:0000256" key="3">
    <source>
        <dbReference type="ARBA" id="ARBA00023163"/>
    </source>
</evidence>
<dbReference type="Pfam" id="PF14525">
    <property type="entry name" value="AraC_binding_2"/>
    <property type="match status" value="1"/>
</dbReference>
<keyword evidence="2" id="KW-0238">DNA-binding</keyword>
<feature type="domain" description="HTH araC/xylS-type" evidence="4">
    <location>
        <begin position="201"/>
        <end position="302"/>
    </location>
</feature>
<organism evidence="5 6">
    <name type="scientific">Corynebacterium striatum</name>
    <dbReference type="NCBI Taxonomy" id="43770"/>
    <lineage>
        <taxon>Bacteria</taxon>
        <taxon>Bacillati</taxon>
        <taxon>Actinomycetota</taxon>
        <taxon>Actinomycetes</taxon>
        <taxon>Mycobacteriales</taxon>
        <taxon>Corynebacteriaceae</taxon>
        <taxon>Corynebacterium</taxon>
    </lineage>
</organism>
<reference evidence="5 6" key="1">
    <citation type="submission" date="2017-11" db="EMBL/GenBank/DDBJ databases">
        <title>Whole genome sequencing of cultured pathogen.</title>
        <authorList>
            <person name="Hoffmann M."/>
            <person name="Sanchez M."/>
            <person name="Timme R."/>
            <person name="Nudel K."/>
            <person name="Bry L."/>
        </authorList>
    </citation>
    <scope>NUCLEOTIDE SEQUENCE [LARGE SCALE GENOMIC DNA]</scope>
    <source>
        <strain evidence="5 6">216</strain>
    </source>
</reference>
<dbReference type="GO" id="GO:0003677">
    <property type="term" value="F:DNA binding"/>
    <property type="evidence" value="ECO:0007669"/>
    <property type="project" value="UniProtKB-KW"/>
</dbReference>
<evidence type="ECO:0000256" key="2">
    <source>
        <dbReference type="ARBA" id="ARBA00023125"/>
    </source>
</evidence>
<dbReference type="InterPro" id="IPR009057">
    <property type="entry name" value="Homeodomain-like_sf"/>
</dbReference>
<dbReference type="InterPro" id="IPR050204">
    <property type="entry name" value="AraC_XylS_family_regulators"/>
</dbReference>